<reference evidence="1 2" key="1">
    <citation type="submission" date="2020-07" db="EMBL/GenBank/DDBJ databases">
        <title>Natrinema (YPL30) sp. nov. and Haloterrigena xxxxxx (YPL8) sp. nov., isolated from a salt mine.</title>
        <authorList>
            <person name="Cui H."/>
        </authorList>
    </citation>
    <scope>NUCLEOTIDE SEQUENCE [LARGE SCALE GENOMIC DNA]</scope>
    <source>
        <strain evidence="1 2">YPL13</strain>
    </source>
</reference>
<evidence type="ECO:0000313" key="2">
    <source>
        <dbReference type="Proteomes" id="UP000510869"/>
    </source>
</evidence>
<name>A0A7D6GUE1_9EURY</name>
<accession>A0A7D6GUE1</accession>
<dbReference type="Gene3D" id="2.60.40.10">
    <property type="entry name" value="Immunoglobulins"/>
    <property type="match status" value="1"/>
</dbReference>
<dbReference type="AlphaFoldDB" id="A0A7D6GUE1"/>
<gene>
    <name evidence="1" type="ORF">HYG81_12705</name>
</gene>
<protein>
    <recommendedName>
        <fullName evidence="3">CARDB domain-containing protein</fullName>
    </recommendedName>
</protein>
<dbReference type="RefSeq" id="WP_180840157.1">
    <property type="nucleotide sequence ID" value="NZ_CP059154.1"/>
</dbReference>
<dbReference type="EMBL" id="CP059154">
    <property type="protein sequence ID" value="QLK24966.1"/>
    <property type="molecule type" value="Genomic_DNA"/>
</dbReference>
<evidence type="ECO:0000313" key="1">
    <source>
        <dbReference type="EMBL" id="QLK24966.1"/>
    </source>
</evidence>
<dbReference type="Proteomes" id="UP000510869">
    <property type="component" value="Chromosome"/>
</dbReference>
<dbReference type="GeneID" id="56144080"/>
<dbReference type="KEGG" id="nay:HYG81_12705"/>
<sequence length="108" mass="11854">MPISVEDGPVLSIQRVETDQFRPSETVVTATVENGGDVTGATAVDLRGAGGNELDSTTVRLEPGATTDTRFTIRRDDRETDRDELFVTARLEGAETEDDRRRVDLSEE</sequence>
<keyword evidence="2" id="KW-1185">Reference proteome</keyword>
<proteinExistence type="predicted"/>
<organism evidence="1 2">
    <name type="scientific">Natrinema zhouii</name>
    <dbReference type="NCBI Taxonomy" id="1710539"/>
    <lineage>
        <taxon>Archaea</taxon>
        <taxon>Methanobacteriati</taxon>
        <taxon>Methanobacteriota</taxon>
        <taxon>Stenosarchaea group</taxon>
        <taxon>Halobacteria</taxon>
        <taxon>Halobacteriales</taxon>
        <taxon>Natrialbaceae</taxon>
        <taxon>Natrinema</taxon>
    </lineage>
</organism>
<evidence type="ECO:0008006" key="3">
    <source>
        <dbReference type="Google" id="ProtNLM"/>
    </source>
</evidence>
<dbReference type="InterPro" id="IPR013783">
    <property type="entry name" value="Ig-like_fold"/>
</dbReference>